<evidence type="ECO:0000256" key="2">
    <source>
        <dbReference type="ARBA" id="ARBA00023043"/>
    </source>
</evidence>
<evidence type="ECO:0000256" key="1">
    <source>
        <dbReference type="ARBA" id="ARBA00022737"/>
    </source>
</evidence>
<evidence type="ECO:0000313" key="5">
    <source>
        <dbReference type="EMBL" id="VDN39124.1"/>
    </source>
</evidence>
<dbReference type="PROSITE" id="PS50297">
    <property type="entry name" value="ANK_REP_REGION"/>
    <property type="match status" value="2"/>
</dbReference>
<name>A0A3P7N979_DIBLA</name>
<feature type="repeat" description="ANK" evidence="3">
    <location>
        <begin position="270"/>
        <end position="302"/>
    </location>
</feature>
<feature type="compositionally biased region" description="Acidic residues" evidence="4">
    <location>
        <begin position="224"/>
        <end position="243"/>
    </location>
</feature>
<dbReference type="PROSITE" id="PS50088">
    <property type="entry name" value="ANK_REPEAT"/>
    <property type="match status" value="2"/>
</dbReference>
<evidence type="ECO:0000256" key="4">
    <source>
        <dbReference type="SAM" id="MobiDB-lite"/>
    </source>
</evidence>
<dbReference type="Pfam" id="PF12796">
    <property type="entry name" value="Ank_2"/>
    <property type="match status" value="2"/>
</dbReference>
<feature type="region of interest" description="Disordered" evidence="4">
    <location>
        <begin position="222"/>
        <end position="251"/>
    </location>
</feature>
<dbReference type="InterPro" id="IPR036770">
    <property type="entry name" value="Ankyrin_rpt-contain_sf"/>
</dbReference>
<dbReference type="EMBL" id="UYRU01094617">
    <property type="protein sequence ID" value="VDN39124.1"/>
    <property type="molecule type" value="Genomic_DNA"/>
</dbReference>
<dbReference type="PANTHER" id="PTHR24198">
    <property type="entry name" value="ANKYRIN REPEAT AND PROTEIN KINASE DOMAIN-CONTAINING PROTEIN"/>
    <property type="match status" value="1"/>
</dbReference>
<keyword evidence="1" id="KW-0677">Repeat</keyword>
<feature type="repeat" description="ANK" evidence="3">
    <location>
        <begin position="161"/>
        <end position="193"/>
    </location>
</feature>
<dbReference type="SMART" id="SM00248">
    <property type="entry name" value="ANK"/>
    <property type="match status" value="8"/>
</dbReference>
<protein>
    <submittedName>
        <fullName evidence="5">Uncharacterized protein</fullName>
    </submittedName>
</protein>
<keyword evidence="2 3" id="KW-0040">ANK repeat</keyword>
<accession>A0A3P7N979</accession>
<dbReference type="Proteomes" id="UP000281553">
    <property type="component" value="Unassembled WGS sequence"/>
</dbReference>
<keyword evidence="6" id="KW-1185">Reference proteome</keyword>
<dbReference type="Pfam" id="PF00023">
    <property type="entry name" value="Ank"/>
    <property type="match status" value="1"/>
</dbReference>
<sequence>MKASHIIAVLNICKRGDVVFLNKLLASDCNFREVVDRKGRNALHYCAETDSALLGQAKAGGRLACAELLLESKFDLQGQADNNAFHLAVIYSNYEMLEFLLSGSFELKNVLYQFQVDVQQQDAQHATALHYAIQLPEAVAASMIKCIVEKSQIRIDSPDAHRRTPLHWAATIGAAHAASILIELGADMTLVDESGLTALHCAASRGHSGTVDAIIKHLTKKEFEEETTSEEEEDEETAEGEPGEDQKRAIEQRNHVSTLRTRVLDAMDADGCTPLFYSVTMGHSNVTRRLLVAGANACKRDNRGRGLLHCVSRSMVSGSAAVVPLLVAHGVNPEWVNMMGESALHEASSNMNRECVVELLKLAPWPCLVLLLLTPRLGTQLPSKYAQLPAGA</sequence>
<dbReference type="OrthoDB" id="10258888at2759"/>
<reference evidence="5 6" key="1">
    <citation type="submission" date="2018-11" db="EMBL/GenBank/DDBJ databases">
        <authorList>
            <consortium name="Pathogen Informatics"/>
        </authorList>
    </citation>
    <scope>NUCLEOTIDE SEQUENCE [LARGE SCALE GENOMIC DNA]</scope>
</reference>
<proteinExistence type="predicted"/>
<evidence type="ECO:0000256" key="3">
    <source>
        <dbReference type="PROSITE-ProRule" id="PRU00023"/>
    </source>
</evidence>
<dbReference type="Gene3D" id="1.25.40.20">
    <property type="entry name" value="Ankyrin repeat-containing domain"/>
    <property type="match status" value="4"/>
</dbReference>
<evidence type="ECO:0000313" key="6">
    <source>
        <dbReference type="Proteomes" id="UP000281553"/>
    </source>
</evidence>
<gene>
    <name evidence="5" type="ORF">DILT_LOCUS17771</name>
</gene>
<organism evidence="5 6">
    <name type="scientific">Dibothriocephalus latus</name>
    <name type="common">Fish tapeworm</name>
    <name type="synonym">Diphyllobothrium latum</name>
    <dbReference type="NCBI Taxonomy" id="60516"/>
    <lineage>
        <taxon>Eukaryota</taxon>
        <taxon>Metazoa</taxon>
        <taxon>Spiralia</taxon>
        <taxon>Lophotrochozoa</taxon>
        <taxon>Platyhelminthes</taxon>
        <taxon>Cestoda</taxon>
        <taxon>Eucestoda</taxon>
        <taxon>Diphyllobothriidea</taxon>
        <taxon>Diphyllobothriidae</taxon>
        <taxon>Dibothriocephalus</taxon>
    </lineage>
</organism>
<dbReference type="PANTHER" id="PTHR24198:SF165">
    <property type="entry name" value="ANKYRIN REPEAT-CONTAINING PROTEIN-RELATED"/>
    <property type="match status" value="1"/>
</dbReference>
<dbReference type="AlphaFoldDB" id="A0A3P7N979"/>
<dbReference type="SUPFAM" id="SSF48403">
    <property type="entry name" value="Ankyrin repeat"/>
    <property type="match status" value="2"/>
</dbReference>
<dbReference type="InterPro" id="IPR002110">
    <property type="entry name" value="Ankyrin_rpt"/>
</dbReference>